<organism evidence="2 3">
    <name type="scientific">Micromonospora parastrephiae</name>
    <dbReference type="NCBI Taxonomy" id="2806101"/>
    <lineage>
        <taxon>Bacteria</taxon>
        <taxon>Bacillati</taxon>
        <taxon>Actinomycetota</taxon>
        <taxon>Actinomycetes</taxon>
        <taxon>Micromonosporales</taxon>
        <taxon>Micromonosporaceae</taxon>
        <taxon>Micromonospora</taxon>
    </lineage>
</organism>
<dbReference type="InterPro" id="IPR020845">
    <property type="entry name" value="AMP-binding_CS"/>
</dbReference>
<sequence>MRAEFTISELSAAAAAQFGDAVAVSDGRCSLTFADLHRAALATAALLVEAGVRPGDRVGICMDKTVAQVVITLAVPCAGAILVPILPALKADNIAHLVADSGMVAAVCDDNRRGELTSGAPQLTLWTAGQLWDGTVAREPAPPAIPRIGSDVAGIIYSSGSTGRPKGIMISHRNVVDGAHITARYLGTRRDDRIGSVLSLNFDYGLNQLWQSLLTGARLCLHTLILPGDLFRFVESERITVLPVMPAIVTRMFDPRVLRRWPEQNLSSVRTVTTSGGPVSRTMADQLRRAFTEAELFLMYGLTEAFRSTYLEPAQLDKRFGSIGRAIPDVQILVLDPAGREVGPGEPGELVHRGGCIAKGYWNAPEATRDRFRTLPEFPGETVVFSGDIVTRDDEGFLWFVGRRDAMIKTSGFRVSPAEVEEVANQFAGVQSSVAFGVANIEIGADIALAYVVDAAPGTPGETVDEAEFRHFLRRRLPGHMVPRYLVSQPSFPVTGNQGKIDRRSVRDTVLEVLALPARSTEV</sequence>
<dbReference type="InterPro" id="IPR050237">
    <property type="entry name" value="ATP-dep_AMP-bd_enzyme"/>
</dbReference>
<dbReference type="PANTHER" id="PTHR43767:SF10">
    <property type="entry name" value="SURFACTIN SYNTHASE SUBUNIT 1"/>
    <property type="match status" value="1"/>
</dbReference>
<dbReference type="InterPro" id="IPR042099">
    <property type="entry name" value="ANL_N_sf"/>
</dbReference>
<feature type="domain" description="AMP-dependent synthetase/ligase" evidence="1">
    <location>
        <begin position="13"/>
        <end position="362"/>
    </location>
</feature>
<dbReference type="Gene3D" id="3.30.300.30">
    <property type="match status" value="1"/>
</dbReference>
<dbReference type="Pfam" id="PF00501">
    <property type="entry name" value="AMP-binding"/>
    <property type="match status" value="1"/>
</dbReference>
<evidence type="ECO:0000313" key="2">
    <source>
        <dbReference type="EMBL" id="MBM0230693.1"/>
    </source>
</evidence>
<dbReference type="InterPro" id="IPR000873">
    <property type="entry name" value="AMP-dep_synth/lig_dom"/>
</dbReference>
<reference evidence="2 3" key="1">
    <citation type="submission" date="2021-01" db="EMBL/GenBank/DDBJ databases">
        <title>Draft genome sequence of Micromonospora sp. strain STR1_7.</title>
        <authorList>
            <person name="Karlyshev A."/>
            <person name="Jawad R."/>
        </authorList>
    </citation>
    <scope>NUCLEOTIDE SEQUENCE [LARGE SCALE GENOMIC DNA]</scope>
    <source>
        <strain evidence="2 3">STR1-7</strain>
    </source>
</reference>
<dbReference type="EMBL" id="JAEVHM010000003">
    <property type="protein sequence ID" value="MBM0230693.1"/>
    <property type="molecule type" value="Genomic_DNA"/>
</dbReference>
<evidence type="ECO:0000259" key="1">
    <source>
        <dbReference type="Pfam" id="PF00501"/>
    </source>
</evidence>
<dbReference type="RefSeq" id="WP_203173180.1">
    <property type="nucleotide sequence ID" value="NZ_JAEVHM010000003.1"/>
</dbReference>
<evidence type="ECO:0000313" key="3">
    <source>
        <dbReference type="Proteomes" id="UP000601027"/>
    </source>
</evidence>
<gene>
    <name evidence="2" type="ORF">JNW91_01640</name>
</gene>
<name>A0ABS1XN61_9ACTN</name>
<keyword evidence="3" id="KW-1185">Reference proteome</keyword>
<dbReference type="PANTHER" id="PTHR43767">
    <property type="entry name" value="LONG-CHAIN-FATTY-ACID--COA LIGASE"/>
    <property type="match status" value="1"/>
</dbReference>
<dbReference type="PROSITE" id="PS00455">
    <property type="entry name" value="AMP_BINDING"/>
    <property type="match status" value="1"/>
</dbReference>
<comment type="caution">
    <text evidence="2">The sequence shown here is derived from an EMBL/GenBank/DDBJ whole genome shotgun (WGS) entry which is preliminary data.</text>
</comment>
<dbReference type="Gene3D" id="3.40.50.12780">
    <property type="entry name" value="N-terminal domain of ligase-like"/>
    <property type="match status" value="1"/>
</dbReference>
<dbReference type="SUPFAM" id="SSF56801">
    <property type="entry name" value="Acetyl-CoA synthetase-like"/>
    <property type="match status" value="1"/>
</dbReference>
<dbReference type="InterPro" id="IPR045851">
    <property type="entry name" value="AMP-bd_C_sf"/>
</dbReference>
<accession>A0ABS1XN61</accession>
<dbReference type="Proteomes" id="UP000601027">
    <property type="component" value="Unassembled WGS sequence"/>
</dbReference>
<protein>
    <submittedName>
        <fullName evidence="2">AMP-binding protein</fullName>
    </submittedName>
</protein>
<proteinExistence type="predicted"/>